<dbReference type="CDD" id="cd20788">
    <property type="entry name" value="TBC1D23_C-like"/>
    <property type="match status" value="1"/>
</dbReference>
<proteinExistence type="predicted"/>
<dbReference type="PANTHER" id="PTHR13297">
    <property type="entry name" value="TBC1 DOMAIN FAMILY MEMBER 23-RELATED"/>
    <property type="match status" value="1"/>
</dbReference>
<dbReference type="InterPro" id="IPR039755">
    <property type="entry name" value="TBC1D23"/>
</dbReference>
<dbReference type="Pfam" id="PF19430">
    <property type="entry name" value="TBC1D23_C"/>
    <property type="match status" value="1"/>
</dbReference>
<feature type="domain" description="TBC1" evidence="1">
    <location>
        <begin position="1"/>
        <end position="60"/>
    </location>
</feature>
<dbReference type="InterPro" id="IPR045799">
    <property type="entry name" value="TBC1D23_C"/>
</dbReference>
<dbReference type="PANTHER" id="PTHR13297:SF5">
    <property type="entry name" value="TBC1 DOMAIN FAMILY MEMBER 23"/>
    <property type="match status" value="1"/>
</dbReference>
<sequence length="84" mass="9332">MYCLREIASRKGFAYIQSRQALNSVVKITSKKKHPELITFKFGNSNTAGIEISAVERYLIPNAGDATKAIKQQIMKVLDALESS</sequence>
<evidence type="ECO:0000313" key="3">
    <source>
        <dbReference type="RefSeq" id="XP_038842529.1"/>
    </source>
</evidence>
<dbReference type="GO" id="GO:0042147">
    <property type="term" value="P:retrograde transport, endosome to Golgi"/>
    <property type="evidence" value="ECO:0007669"/>
    <property type="project" value="InterPro"/>
</dbReference>
<dbReference type="RefSeq" id="XP_038842529.1">
    <property type="nucleotide sequence ID" value="XM_038986601.1"/>
</dbReference>
<dbReference type="GO" id="GO:0005802">
    <property type="term" value="C:trans-Golgi network"/>
    <property type="evidence" value="ECO:0007669"/>
    <property type="project" value="TreeGrafter"/>
</dbReference>
<dbReference type="GO" id="GO:0099041">
    <property type="term" value="P:vesicle tethering to Golgi"/>
    <property type="evidence" value="ECO:0007669"/>
    <property type="project" value="TreeGrafter"/>
</dbReference>
<reference evidence="3" key="1">
    <citation type="submission" date="2025-08" db="UniProtKB">
        <authorList>
            <consortium name="RefSeq"/>
        </authorList>
    </citation>
    <scope>IDENTIFICATION</scope>
    <source>
        <tissue evidence="3">White muscle</tissue>
    </source>
</reference>
<dbReference type="KEGG" id="snh:120041740"/>
<keyword evidence="2" id="KW-1185">Reference proteome</keyword>
<dbReference type="AlphaFoldDB" id="A0A8U0U6S3"/>
<gene>
    <name evidence="3" type="primary">LOC120041740</name>
</gene>
<evidence type="ECO:0000259" key="1">
    <source>
        <dbReference type="Pfam" id="PF19430"/>
    </source>
</evidence>
<dbReference type="GO" id="GO:0005829">
    <property type="term" value="C:cytosol"/>
    <property type="evidence" value="ECO:0007669"/>
    <property type="project" value="GOC"/>
</dbReference>
<organism evidence="2 3">
    <name type="scientific">Salvelinus namaycush</name>
    <name type="common">Lake trout</name>
    <name type="synonym">Salmo namaycush</name>
    <dbReference type="NCBI Taxonomy" id="8040"/>
    <lineage>
        <taxon>Eukaryota</taxon>
        <taxon>Metazoa</taxon>
        <taxon>Chordata</taxon>
        <taxon>Craniata</taxon>
        <taxon>Vertebrata</taxon>
        <taxon>Euteleostomi</taxon>
        <taxon>Actinopterygii</taxon>
        <taxon>Neopterygii</taxon>
        <taxon>Teleostei</taxon>
        <taxon>Protacanthopterygii</taxon>
        <taxon>Salmoniformes</taxon>
        <taxon>Salmonidae</taxon>
        <taxon>Salmoninae</taxon>
        <taxon>Salvelinus</taxon>
    </lineage>
</organism>
<dbReference type="GeneID" id="120041740"/>
<protein>
    <submittedName>
        <fullName evidence="3">TBC1 domain family member 23-like</fullName>
    </submittedName>
</protein>
<accession>A0A8U0U6S3</accession>
<evidence type="ECO:0000313" key="2">
    <source>
        <dbReference type="Proteomes" id="UP000808372"/>
    </source>
</evidence>
<name>A0A8U0U6S3_SALNM</name>
<dbReference type="GO" id="GO:1990403">
    <property type="term" value="P:embryonic brain development"/>
    <property type="evidence" value="ECO:0007669"/>
    <property type="project" value="TreeGrafter"/>
</dbReference>
<dbReference type="Proteomes" id="UP000808372">
    <property type="component" value="Unplaced"/>
</dbReference>